<dbReference type="InterPro" id="IPR031728">
    <property type="entry name" value="GlcAase_C"/>
</dbReference>
<dbReference type="Pfam" id="PF16862">
    <property type="entry name" value="Glyco_hydro_79C"/>
    <property type="match status" value="1"/>
</dbReference>
<feature type="transmembrane region" description="Helical" evidence="2">
    <location>
        <begin position="672"/>
        <end position="694"/>
    </location>
</feature>
<dbReference type="STRING" id="181874.A0A409YS28"/>
<dbReference type="AlphaFoldDB" id="A0A409YS28"/>
<dbReference type="InParanoid" id="A0A409YS28"/>
<organism evidence="5 6">
    <name type="scientific">Panaeolus cyanescens</name>
    <dbReference type="NCBI Taxonomy" id="181874"/>
    <lineage>
        <taxon>Eukaryota</taxon>
        <taxon>Fungi</taxon>
        <taxon>Dikarya</taxon>
        <taxon>Basidiomycota</taxon>
        <taxon>Agaricomycotina</taxon>
        <taxon>Agaricomycetes</taxon>
        <taxon>Agaricomycetidae</taxon>
        <taxon>Agaricales</taxon>
        <taxon>Agaricineae</taxon>
        <taxon>Galeropsidaceae</taxon>
        <taxon>Panaeolus</taxon>
    </lineage>
</organism>
<feature type="signal peptide" evidence="3">
    <location>
        <begin position="1"/>
        <end position="28"/>
    </location>
</feature>
<dbReference type="InterPro" id="IPR052974">
    <property type="entry name" value="GH79_Enzymes"/>
</dbReference>
<accession>A0A409YS28</accession>
<keyword evidence="6" id="KW-1185">Reference proteome</keyword>
<keyword evidence="3" id="KW-0732">Signal</keyword>
<name>A0A409YS28_9AGAR</name>
<dbReference type="SUPFAM" id="SSF51445">
    <property type="entry name" value="(Trans)glycosidases"/>
    <property type="match status" value="1"/>
</dbReference>
<evidence type="ECO:0000256" key="1">
    <source>
        <dbReference type="SAM" id="MobiDB-lite"/>
    </source>
</evidence>
<evidence type="ECO:0000313" key="6">
    <source>
        <dbReference type="Proteomes" id="UP000284842"/>
    </source>
</evidence>
<evidence type="ECO:0000259" key="4">
    <source>
        <dbReference type="Pfam" id="PF16862"/>
    </source>
</evidence>
<dbReference type="Proteomes" id="UP000284842">
    <property type="component" value="Unassembled WGS sequence"/>
</dbReference>
<sequence length="696" mass="74831">MSSFRAPSTLFSFLILTSLSLFIQRTHASVTVYGLTPLNQLPLATATTTDPSAPPQKTLAAYNNTKLIPPPIPDPPPQTAFTLALERDAANVPGLSLPHVGTSFWGFSLEMSILTQVLGKNSSNLGVPFLNLLANLQERAGGVNIRIGGNTQEFAVMVPQDHPLLLPYHTFGKTTSGSSQTTETPAVLYTIDMFYIASNISSLLNVKWFLGVPFNQTDPWRLDIAEYGQQILGDNLLGLQAGNEPDLYLRFGHRTGTYTPTDYSNEVSNLLDTISTNPLIPRKNIFIGPSVASKEAGFDTADVWATGFIDKFKDSFYCFSVENYPFDNCAAQFNTGAPHANPQELFPYYLNHNNLLDHVGKYDESSRLAVGAGKPLVMFETNTGSCGGFPGISDSFGAALWTADYGMLMKHYNFSNGMLHVGGQNAFYNPFTAPPTNQSQFNQWTVGSIYYSTIVLAEALGTSNTSRVIDLTSSTSPYTPAYAVYEHDTLSKLVLMNYMDDLQSNTHTTSMTINVPLPSDANGGELNVKVKYLSSESVNSKNITWAGQSLGPALTVDGRFSGDLNVVNIPCTTTNGNGNGNTMSCTIPLRAPSLALVFLPTSSSDPLLNLGQATQTFSTSAYTRLHNTARLDPSAVAVSNGHSGKERDEKGLGSTSPGALRNGAAGGGRVGFGARGVVVTSGLVMMLAAGWLWMVR</sequence>
<dbReference type="PANTHER" id="PTHR36183">
    <property type="entry name" value="BETA-GLUCURONIDASE"/>
    <property type="match status" value="1"/>
</dbReference>
<feature type="chain" id="PRO_5019020721" description="Beta-glucuronidase C-terminal domain-containing protein" evidence="3">
    <location>
        <begin position="29"/>
        <end position="696"/>
    </location>
</feature>
<gene>
    <name evidence="5" type="ORF">CVT24_006842</name>
</gene>
<reference evidence="5 6" key="1">
    <citation type="journal article" date="2018" name="Evol. Lett.">
        <title>Horizontal gene cluster transfer increased hallucinogenic mushroom diversity.</title>
        <authorList>
            <person name="Reynolds H.T."/>
            <person name="Vijayakumar V."/>
            <person name="Gluck-Thaler E."/>
            <person name="Korotkin H.B."/>
            <person name="Matheny P.B."/>
            <person name="Slot J.C."/>
        </authorList>
    </citation>
    <scope>NUCLEOTIDE SEQUENCE [LARGE SCALE GENOMIC DNA]</scope>
    <source>
        <strain evidence="5 6">2629</strain>
    </source>
</reference>
<protein>
    <recommendedName>
        <fullName evidence="4">Beta-glucuronidase C-terminal domain-containing protein</fullName>
    </recommendedName>
</protein>
<dbReference type="InterPro" id="IPR017853">
    <property type="entry name" value="GH"/>
</dbReference>
<feature type="domain" description="Beta-glucuronidase C-terminal" evidence="4">
    <location>
        <begin position="481"/>
        <end position="596"/>
    </location>
</feature>
<dbReference type="OrthoDB" id="2796951at2759"/>
<keyword evidence="2" id="KW-1133">Transmembrane helix</keyword>
<evidence type="ECO:0000313" key="5">
    <source>
        <dbReference type="EMBL" id="PPR05779.1"/>
    </source>
</evidence>
<keyword evidence="2" id="KW-0472">Membrane</keyword>
<comment type="caution">
    <text evidence="5">The sequence shown here is derived from an EMBL/GenBank/DDBJ whole genome shotgun (WGS) entry which is preliminary data.</text>
</comment>
<dbReference type="EMBL" id="NHTK01000752">
    <property type="protein sequence ID" value="PPR05779.1"/>
    <property type="molecule type" value="Genomic_DNA"/>
</dbReference>
<evidence type="ECO:0000256" key="2">
    <source>
        <dbReference type="SAM" id="Phobius"/>
    </source>
</evidence>
<dbReference type="PANTHER" id="PTHR36183:SF2">
    <property type="entry name" value="BETA-GLUCURONIDASE C-TERMINAL DOMAIN-CONTAINING PROTEIN"/>
    <property type="match status" value="1"/>
</dbReference>
<evidence type="ECO:0000256" key="3">
    <source>
        <dbReference type="SAM" id="SignalP"/>
    </source>
</evidence>
<feature type="region of interest" description="Disordered" evidence="1">
    <location>
        <begin position="633"/>
        <end position="665"/>
    </location>
</feature>
<dbReference type="Gene3D" id="3.20.20.80">
    <property type="entry name" value="Glycosidases"/>
    <property type="match status" value="1"/>
</dbReference>
<proteinExistence type="predicted"/>
<keyword evidence="2" id="KW-0812">Transmembrane</keyword>